<keyword evidence="15" id="KW-1185">Reference proteome</keyword>
<feature type="transmembrane region" description="Helical" evidence="13">
    <location>
        <begin position="358"/>
        <end position="376"/>
    </location>
</feature>
<comment type="pathway">
    <text evidence="11">Porphyrin-containing compound metabolism.</text>
</comment>
<name>A0ABN4JGX9_9BURK</name>
<comment type="subcellular location">
    <subcellularLocation>
        <location evidence="1">Membrane</location>
        <topology evidence="1">Multi-pass membrane protein</topology>
    </subcellularLocation>
</comment>
<feature type="transmembrane region" description="Helical" evidence="13">
    <location>
        <begin position="300"/>
        <end position="318"/>
    </location>
</feature>
<keyword evidence="6" id="KW-0560">Oxidoreductase</keyword>
<evidence type="ECO:0000256" key="1">
    <source>
        <dbReference type="ARBA" id="ARBA00004141"/>
    </source>
</evidence>
<feature type="transmembrane region" description="Helical" evidence="13">
    <location>
        <begin position="225"/>
        <end position="246"/>
    </location>
</feature>
<feature type="transmembrane region" description="Helical" evidence="13">
    <location>
        <begin position="184"/>
        <end position="204"/>
    </location>
</feature>
<keyword evidence="3 13" id="KW-0812">Transmembrane</keyword>
<evidence type="ECO:0000256" key="3">
    <source>
        <dbReference type="ARBA" id="ARBA00022692"/>
    </source>
</evidence>
<feature type="compositionally biased region" description="Low complexity" evidence="12">
    <location>
        <begin position="404"/>
        <end position="423"/>
    </location>
</feature>
<dbReference type="PANTHER" id="PTHR35457:SF1">
    <property type="entry name" value="HEME A SYNTHASE"/>
    <property type="match status" value="1"/>
</dbReference>
<feature type="region of interest" description="Disordered" evidence="12">
    <location>
        <begin position="389"/>
        <end position="423"/>
    </location>
</feature>
<evidence type="ECO:0000256" key="8">
    <source>
        <dbReference type="ARBA" id="ARBA00023133"/>
    </source>
</evidence>
<feature type="transmembrane region" description="Helical" evidence="13">
    <location>
        <begin position="36"/>
        <end position="54"/>
    </location>
</feature>
<evidence type="ECO:0000256" key="7">
    <source>
        <dbReference type="ARBA" id="ARBA00023004"/>
    </source>
</evidence>
<evidence type="ECO:0000256" key="2">
    <source>
        <dbReference type="ARBA" id="ARBA00022475"/>
    </source>
</evidence>
<reference evidence="15" key="1">
    <citation type="submission" date="2015-12" db="EMBL/GenBank/DDBJ databases">
        <title>Complete genome sequence of Pandoraea norimbergensis DSM 11628.</title>
        <authorList>
            <person name="Ee R."/>
            <person name="Lim Y.-L."/>
            <person name="Yong D."/>
            <person name="Yin W.-F."/>
            <person name="Chan K.-G."/>
        </authorList>
    </citation>
    <scope>NUCLEOTIDE SEQUENCE [LARGE SCALE GENOMIC DNA]</scope>
    <source>
        <strain evidence="15">DSM 11628</strain>
    </source>
</reference>
<gene>
    <name evidence="14" type="ORF">AT302_10905</name>
</gene>
<keyword evidence="10" id="KW-1015">Disulfide bond</keyword>
<proteinExistence type="predicted"/>
<keyword evidence="4" id="KW-0479">Metal-binding</keyword>
<evidence type="ECO:0000256" key="9">
    <source>
        <dbReference type="ARBA" id="ARBA00023136"/>
    </source>
</evidence>
<accession>A0ABN4JGX9</accession>
<evidence type="ECO:0000256" key="12">
    <source>
        <dbReference type="SAM" id="MobiDB-lite"/>
    </source>
</evidence>
<dbReference type="Proteomes" id="UP000060277">
    <property type="component" value="Chromosome"/>
</dbReference>
<sequence length="423" mass="45736">MLYLLELGFIGLCIAVLPLGWVLLRRDADKYRKLAWVTTFLTLDLIMFGGFTRLTDSGLGCPDWPGCYGTSSPFAAHADIHAAQLMLPTGPVTFVKAWIEMIHRYFAMAVGVLIIVLMVMAWTKWLKARGRRDVAAQGTAQGTAQGRAGRVPVQSPWLATWLFVLVCVQGAFGAWTVTMKLQPVIVTTHLMLALTLLGSLAWLASSQVPASPGSSIAADPSALRWRWAALIGLALLVFQIALGGWVSTNYAVLACTDFPTCQGQWVPSMDFHNGFKLWRELGKTAGGEVIPMDALVAIHWAHRTFAVIVVLYLGWLATRLRRHAALRRPATLVFMLVLVQFATGLSNIVFQWPLLNAIAHNGGAAVLLLLLVMLNYRIRAARAASVSADLSPLDQSADPARQKPLPAAEPAAAPLAGAPTGSA</sequence>
<keyword evidence="7" id="KW-0408">Iron</keyword>
<organism evidence="14 15">
    <name type="scientific">Pandoraea norimbergensis</name>
    <dbReference type="NCBI Taxonomy" id="93219"/>
    <lineage>
        <taxon>Bacteria</taxon>
        <taxon>Pseudomonadati</taxon>
        <taxon>Pseudomonadota</taxon>
        <taxon>Betaproteobacteria</taxon>
        <taxon>Burkholderiales</taxon>
        <taxon>Burkholderiaceae</taxon>
        <taxon>Pandoraea</taxon>
    </lineage>
</organism>
<protein>
    <submittedName>
        <fullName evidence="14">Cytochrome C oxidase subunit I</fullName>
    </submittedName>
</protein>
<feature type="transmembrane region" description="Helical" evidence="13">
    <location>
        <begin position="102"/>
        <end position="122"/>
    </location>
</feature>
<feature type="transmembrane region" description="Helical" evidence="13">
    <location>
        <begin position="6"/>
        <end position="24"/>
    </location>
</feature>
<feature type="transmembrane region" description="Helical" evidence="13">
    <location>
        <begin position="157"/>
        <end position="178"/>
    </location>
</feature>
<evidence type="ECO:0000256" key="11">
    <source>
        <dbReference type="ARBA" id="ARBA00023444"/>
    </source>
</evidence>
<evidence type="ECO:0000256" key="13">
    <source>
        <dbReference type="SAM" id="Phobius"/>
    </source>
</evidence>
<evidence type="ECO:0000313" key="15">
    <source>
        <dbReference type="Proteomes" id="UP000060277"/>
    </source>
</evidence>
<keyword evidence="5 13" id="KW-1133">Transmembrane helix</keyword>
<dbReference type="InterPro" id="IPR050450">
    <property type="entry name" value="COX15/CtaA_HemeA_synthase"/>
</dbReference>
<evidence type="ECO:0000256" key="4">
    <source>
        <dbReference type="ARBA" id="ARBA00022723"/>
    </source>
</evidence>
<dbReference type="Pfam" id="PF02628">
    <property type="entry name" value="COX15-CtaA"/>
    <property type="match status" value="1"/>
</dbReference>
<evidence type="ECO:0000256" key="6">
    <source>
        <dbReference type="ARBA" id="ARBA00023002"/>
    </source>
</evidence>
<dbReference type="RefSeq" id="WP_058377119.1">
    <property type="nucleotide sequence ID" value="NZ_CP013480.3"/>
</dbReference>
<feature type="transmembrane region" description="Helical" evidence="13">
    <location>
        <begin position="330"/>
        <end position="352"/>
    </location>
</feature>
<evidence type="ECO:0000256" key="10">
    <source>
        <dbReference type="ARBA" id="ARBA00023157"/>
    </source>
</evidence>
<keyword evidence="8" id="KW-0350">Heme biosynthesis</keyword>
<keyword evidence="2" id="KW-1003">Cell membrane</keyword>
<dbReference type="EMBL" id="CP013480">
    <property type="protein sequence ID" value="ALS60202.1"/>
    <property type="molecule type" value="Genomic_DNA"/>
</dbReference>
<evidence type="ECO:0000313" key="14">
    <source>
        <dbReference type="EMBL" id="ALS60202.1"/>
    </source>
</evidence>
<evidence type="ECO:0000256" key="5">
    <source>
        <dbReference type="ARBA" id="ARBA00022989"/>
    </source>
</evidence>
<dbReference type="InterPro" id="IPR003780">
    <property type="entry name" value="COX15/CtaA_fam"/>
</dbReference>
<keyword evidence="9 13" id="KW-0472">Membrane</keyword>
<dbReference type="PANTHER" id="PTHR35457">
    <property type="entry name" value="HEME A SYNTHASE"/>
    <property type="match status" value="1"/>
</dbReference>